<evidence type="ECO:0000313" key="1">
    <source>
        <dbReference type="EMBL" id="KFL62497.1"/>
    </source>
</evidence>
<dbReference type="VEuPathDB" id="FungiDB:TERG_12469"/>
<sequence length="119" mass="13513">MSRTYTLIYDTLEENGISAGEEFLEWPIEKLHHDASTLGLNCGRRGQLRHEQEPLGDCCGDCPWTNPIHRQLSASGDTLGLEQVQDYLPYVCTINDDLDEDDPDYLTKVFKPIEEGELL</sequence>
<dbReference type="Proteomes" id="UP000008864">
    <property type="component" value="Unassembled WGS sequence"/>
</dbReference>
<dbReference type="AlphaFoldDB" id="A0A080WNP7"/>
<gene>
    <name evidence="1" type="ORF">TERG_12469</name>
</gene>
<keyword evidence="2" id="KW-1185">Reference proteome</keyword>
<protein>
    <submittedName>
        <fullName evidence="1">Uncharacterized protein</fullName>
    </submittedName>
</protein>
<proteinExistence type="predicted"/>
<dbReference type="InParanoid" id="A0A080WNP7"/>
<organism evidence="1 2">
    <name type="scientific">Trichophyton rubrum (strain ATCC MYA-4607 / CBS 118892)</name>
    <name type="common">Athlete's foot fungus</name>
    <dbReference type="NCBI Taxonomy" id="559305"/>
    <lineage>
        <taxon>Eukaryota</taxon>
        <taxon>Fungi</taxon>
        <taxon>Dikarya</taxon>
        <taxon>Ascomycota</taxon>
        <taxon>Pezizomycotina</taxon>
        <taxon>Eurotiomycetes</taxon>
        <taxon>Eurotiomycetidae</taxon>
        <taxon>Onygenales</taxon>
        <taxon>Arthrodermataceae</taxon>
        <taxon>Trichophyton</taxon>
    </lineage>
</organism>
<dbReference type="EMBL" id="GG700655">
    <property type="protein sequence ID" value="KFL62497.1"/>
    <property type="molecule type" value="Genomic_DNA"/>
</dbReference>
<reference evidence="2" key="1">
    <citation type="journal article" date="2012" name="MBio">
        <title>Comparative genome analysis of Trichophyton rubrum and related dermatophytes reveals candidate genes involved in infection.</title>
        <authorList>
            <person name="Martinez D.A."/>
            <person name="Oliver B.G."/>
            <person name="Graeser Y."/>
            <person name="Goldberg J.M."/>
            <person name="Li W."/>
            <person name="Martinez-Rossi N.M."/>
            <person name="Monod M."/>
            <person name="Shelest E."/>
            <person name="Barton R.C."/>
            <person name="Birch E."/>
            <person name="Brakhage A.A."/>
            <person name="Chen Z."/>
            <person name="Gurr S.J."/>
            <person name="Heiman D."/>
            <person name="Heitman J."/>
            <person name="Kosti I."/>
            <person name="Rossi A."/>
            <person name="Saif S."/>
            <person name="Samalova M."/>
            <person name="Saunders C.W."/>
            <person name="Shea T."/>
            <person name="Summerbell R.C."/>
            <person name="Xu J."/>
            <person name="Young S."/>
            <person name="Zeng Q."/>
            <person name="Birren B.W."/>
            <person name="Cuomo C.A."/>
            <person name="White T.C."/>
        </authorList>
    </citation>
    <scope>NUCLEOTIDE SEQUENCE [LARGE SCALE GENOMIC DNA]</scope>
    <source>
        <strain evidence="2">ATCC MYA-4607 / CBS 118892</strain>
    </source>
</reference>
<name>A0A080WNP7_TRIRC</name>
<dbReference type="GeneID" id="71777654"/>
<accession>A0A080WNP7</accession>
<dbReference type="HOGENOM" id="CLU_2063164_0_0_1"/>
<dbReference type="RefSeq" id="XP_047607066.1">
    <property type="nucleotide sequence ID" value="XM_047751422.1"/>
</dbReference>
<evidence type="ECO:0000313" key="2">
    <source>
        <dbReference type="Proteomes" id="UP000008864"/>
    </source>
</evidence>